<dbReference type="GO" id="GO:0030436">
    <property type="term" value="P:asexual sporulation"/>
    <property type="evidence" value="ECO:0007669"/>
    <property type="project" value="InterPro"/>
</dbReference>
<feature type="transmembrane region" description="Helical" evidence="3">
    <location>
        <begin position="6"/>
        <end position="26"/>
    </location>
</feature>
<dbReference type="EC" id="3.4.23.-" evidence="1"/>
<evidence type="ECO:0000256" key="2">
    <source>
        <dbReference type="PIRSR" id="PIRSR018571-1"/>
    </source>
</evidence>
<comment type="function">
    <text evidence="1">Probable aspartic protease that is responsible for the proteolytic cleavage of the RNA polymerase sigma E factor (SigE/spoIIGB) to yield the active peptide in the mother cell during sporulation. Responds to a signal from the forespore that is triggered by the extracellular signal protein SpoIIR.</text>
</comment>
<feature type="transmembrane region" description="Helical" evidence="3">
    <location>
        <begin position="33"/>
        <end position="53"/>
    </location>
</feature>
<evidence type="ECO:0000256" key="3">
    <source>
        <dbReference type="SAM" id="Phobius"/>
    </source>
</evidence>
<organism evidence="4 5">
    <name type="scientific">Gracilibacillus dipsosauri</name>
    <dbReference type="NCBI Taxonomy" id="178340"/>
    <lineage>
        <taxon>Bacteria</taxon>
        <taxon>Bacillati</taxon>
        <taxon>Bacillota</taxon>
        <taxon>Bacilli</taxon>
        <taxon>Bacillales</taxon>
        <taxon>Bacillaceae</taxon>
        <taxon>Gracilibacillus</taxon>
    </lineage>
</organism>
<dbReference type="InterPro" id="IPR005081">
    <property type="entry name" value="SpoIIGA"/>
</dbReference>
<dbReference type="Proteomes" id="UP000245624">
    <property type="component" value="Unassembled WGS sequence"/>
</dbReference>
<comment type="similarity">
    <text evidence="1">Belongs to the peptidase U4 family.</text>
</comment>
<name>A0A317L0B8_9BACI</name>
<evidence type="ECO:0000313" key="4">
    <source>
        <dbReference type="EMBL" id="PWU68946.1"/>
    </source>
</evidence>
<feature type="transmembrane region" description="Helical" evidence="3">
    <location>
        <begin position="59"/>
        <end position="76"/>
    </location>
</feature>
<sequence length="297" mass="34833">MIIYVELIWLLNWLIDWMILLLTQSINLTSSKWYRIGFAGFFGSIIVPITILFPDLSLGAWYIKIIHSFVIVYLAFGFHNLAVFLKRLFSFYFMTFAIGGGLLAAHYMFTYDITQLNVELEPTQIHVVFVGVGFPIIFLFTKWRMDKHKYYQFKKDHLYEVSVCWREKTSNVKGYMDSGNQLVEPISQLPVIIGDEYLMQTWFDKQSFKELKDSFQQFKDGEAEEFPYPFFRIIPFKGVGGQSEWLLAFKPDYIQIHMNKQNPLLIEDVLIGIQFGRLVGDNSYQCLLHPRLFKKAG</sequence>
<keyword evidence="1" id="KW-0749">Sporulation</keyword>
<gene>
    <name evidence="4" type="primary">spoIIGA</name>
    <name evidence="4" type="ORF">DLJ74_11070</name>
</gene>
<dbReference type="GO" id="GO:0006508">
    <property type="term" value="P:proteolysis"/>
    <property type="evidence" value="ECO:0007669"/>
    <property type="project" value="UniProtKB-KW"/>
</dbReference>
<dbReference type="GO" id="GO:0005886">
    <property type="term" value="C:plasma membrane"/>
    <property type="evidence" value="ECO:0007669"/>
    <property type="project" value="UniProtKB-SubCell"/>
</dbReference>
<dbReference type="GO" id="GO:0030435">
    <property type="term" value="P:sporulation resulting in formation of a cellular spore"/>
    <property type="evidence" value="ECO:0007669"/>
    <property type="project" value="UniProtKB-KW"/>
</dbReference>
<dbReference type="EMBL" id="QGTD01000008">
    <property type="protein sequence ID" value="PWU68946.1"/>
    <property type="molecule type" value="Genomic_DNA"/>
</dbReference>
<keyword evidence="1 3" id="KW-0472">Membrane</keyword>
<keyword evidence="1" id="KW-0378">Hydrolase</keyword>
<comment type="subunit">
    <text evidence="1">Self-associates. Interacts with SigE. Interacts with SpoIIR.</text>
</comment>
<proteinExistence type="inferred from homology"/>
<keyword evidence="5" id="KW-1185">Reference proteome</keyword>
<evidence type="ECO:0000256" key="1">
    <source>
        <dbReference type="PIRNR" id="PIRNR018571"/>
    </source>
</evidence>
<dbReference type="NCBIfam" id="TIGR02854">
    <property type="entry name" value="spore_II_GA"/>
    <property type="match status" value="1"/>
</dbReference>
<reference evidence="4 5" key="1">
    <citation type="submission" date="2018-05" db="EMBL/GenBank/DDBJ databases">
        <title>Genomic analysis of Gracilibacillus dipsosauri DD1 reveals novel features of a salt-tolerant amylase.</title>
        <authorList>
            <person name="Deutch C.E."/>
            <person name="Yang S."/>
        </authorList>
    </citation>
    <scope>NUCLEOTIDE SEQUENCE [LARGE SCALE GENOMIC DNA]</scope>
    <source>
        <strain evidence="4 5">DD1</strain>
    </source>
</reference>
<dbReference type="RefSeq" id="WP_109984482.1">
    <property type="nucleotide sequence ID" value="NZ_QGTD01000008.1"/>
</dbReference>
<keyword evidence="3" id="KW-0812">Transmembrane</keyword>
<feature type="transmembrane region" description="Helical" evidence="3">
    <location>
        <begin position="88"/>
        <end position="109"/>
    </location>
</feature>
<comment type="subcellular location">
    <subcellularLocation>
        <location evidence="1">Cell membrane</location>
    </subcellularLocation>
</comment>
<protein>
    <recommendedName>
        <fullName evidence="1">Sporulation sigma-E factor-processing peptidase</fullName>
        <ecNumber evidence="1">3.4.23.-</ecNumber>
    </recommendedName>
    <alternativeName>
        <fullName evidence="1">Membrane-associated aspartic protease</fullName>
    </alternativeName>
    <alternativeName>
        <fullName evidence="1">Stage II sporulation protein GA</fullName>
    </alternativeName>
</protein>
<dbReference type="Pfam" id="PF03419">
    <property type="entry name" value="Peptidase_U4"/>
    <property type="match status" value="1"/>
</dbReference>
<dbReference type="AlphaFoldDB" id="A0A317L0B8"/>
<dbReference type="GO" id="GO:0004190">
    <property type="term" value="F:aspartic-type endopeptidase activity"/>
    <property type="evidence" value="ECO:0007669"/>
    <property type="project" value="UniProtKB-KW"/>
</dbReference>
<keyword evidence="1" id="KW-0064">Aspartyl protease</keyword>
<keyword evidence="1" id="KW-1003">Cell membrane</keyword>
<keyword evidence="3" id="KW-1133">Transmembrane helix</keyword>
<feature type="transmembrane region" description="Helical" evidence="3">
    <location>
        <begin position="124"/>
        <end position="141"/>
    </location>
</feature>
<accession>A0A317L0B8</accession>
<feature type="active site" evidence="2">
    <location>
        <position position="177"/>
    </location>
</feature>
<dbReference type="PIRSF" id="PIRSF018571">
    <property type="entry name" value="SpoIIGA"/>
    <property type="match status" value="1"/>
</dbReference>
<comment type="caution">
    <text evidence="4">The sequence shown here is derived from an EMBL/GenBank/DDBJ whole genome shotgun (WGS) entry which is preliminary data.</text>
</comment>
<evidence type="ECO:0000313" key="5">
    <source>
        <dbReference type="Proteomes" id="UP000245624"/>
    </source>
</evidence>
<keyword evidence="1" id="KW-0645">Protease</keyword>
<dbReference type="OrthoDB" id="2690199at2"/>